<dbReference type="CDD" id="cd06222">
    <property type="entry name" value="RNase_H_like"/>
    <property type="match status" value="1"/>
</dbReference>
<reference evidence="2 3" key="1">
    <citation type="journal article" date="2024" name="Plant J.">
        <title>Genome sequences and population genomics reveal climatic adaptation and genomic divergence between two closely related sweetgum species.</title>
        <authorList>
            <person name="Xu W.Q."/>
            <person name="Ren C.Q."/>
            <person name="Zhang X.Y."/>
            <person name="Comes H.P."/>
            <person name="Liu X.H."/>
            <person name="Li Y.G."/>
            <person name="Kettle C.J."/>
            <person name="Jalonen R."/>
            <person name="Gaisberger H."/>
            <person name="Ma Y.Z."/>
            <person name="Qiu Y.X."/>
        </authorList>
    </citation>
    <scope>NUCLEOTIDE SEQUENCE [LARGE SCALE GENOMIC DNA]</scope>
    <source>
        <strain evidence="2">Hangzhou</strain>
    </source>
</reference>
<dbReference type="InterPro" id="IPR052929">
    <property type="entry name" value="RNase_H-like_EbsB-rel"/>
</dbReference>
<accession>A0AAP0RJ57</accession>
<dbReference type="InterPro" id="IPR036397">
    <property type="entry name" value="RNaseH_sf"/>
</dbReference>
<gene>
    <name evidence="2" type="ORF">L1049_028137</name>
</gene>
<dbReference type="InterPro" id="IPR044730">
    <property type="entry name" value="RNase_H-like_dom_plant"/>
</dbReference>
<protein>
    <recommendedName>
        <fullName evidence="1">RNase H type-1 domain-containing protein</fullName>
    </recommendedName>
</protein>
<name>A0AAP0RJ57_LIQFO</name>
<dbReference type="EMBL" id="JBBPBK010000009">
    <property type="protein sequence ID" value="KAK9278565.1"/>
    <property type="molecule type" value="Genomic_DNA"/>
</dbReference>
<dbReference type="AlphaFoldDB" id="A0AAP0RJ57"/>
<dbReference type="Gene3D" id="3.30.420.10">
    <property type="entry name" value="Ribonuclease H-like superfamily/Ribonuclease H"/>
    <property type="match status" value="1"/>
</dbReference>
<evidence type="ECO:0000313" key="3">
    <source>
        <dbReference type="Proteomes" id="UP001415857"/>
    </source>
</evidence>
<dbReference type="PANTHER" id="PTHR47074:SF48">
    <property type="entry name" value="POLYNUCLEOTIDYL TRANSFERASE, RIBONUCLEASE H-LIKE SUPERFAMILY PROTEIN"/>
    <property type="match status" value="1"/>
</dbReference>
<organism evidence="2 3">
    <name type="scientific">Liquidambar formosana</name>
    <name type="common">Formosan gum</name>
    <dbReference type="NCBI Taxonomy" id="63359"/>
    <lineage>
        <taxon>Eukaryota</taxon>
        <taxon>Viridiplantae</taxon>
        <taxon>Streptophyta</taxon>
        <taxon>Embryophyta</taxon>
        <taxon>Tracheophyta</taxon>
        <taxon>Spermatophyta</taxon>
        <taxon>Magnoliopsida</taxon>
        <taxon>eudicotyledons</taxon>
        <taxon>Gunneridae</taxon>
        <taxon>Pentapetalae</taxon>
        <taxon>Saxifragales</taxon>
        <taxon>Altingiaceae</taxon>
        <taxon>Liquidambar</taxon>
    </lineage>
</organism>
<evidence type="ECO:0000313" key="2">
    <source>
        <dbReference type="EMBL" id="KAK9278565.1"/>
    </source>
</evidence>
<dbReference type="SUPFAM" id="SSF53098">
    <property type="entry name" value="Ribonuclease H-like"/>
    <property type="match status" value="1"/>
</dbReference>
<evidence type="ECO:0000259" key="1">
    <source>
        <dbReference type="Pfam" id="PF13456"/>
    </source>
</evidence>
<sequence>MGHYWPNKGGRLLTNPRSLASRVLKAKYFPEGDFLQARLGRHPSFTWRSIWESRNLVNMGARWRIGNGCSVYIWEDRWLPTPTTFRVISPLKELNEKALVSELIDSTLKDWNKELVERVFLPHEATVICQIPLSKRLPPDSWMWHYNPKGLFTVRSAYHLAMEQRRRELSNRRGESSTAQGGDLMLKLVWQQNLPSKIKHFMWKACSGEGSMAMVMTIMWTIWHHRNLVIFEGVRKEPQSMVHMAQRYLEEYIAAQSRTRTESRVVGARWVPPMTGRFKINIDAALFAEISSVGFGVVVRNHEGQVIAAASKKQDCLFTPCQAEALAICFAVEFAEDLGLRDVDLEGDNLEVMTALASGIVPHTAIGLLIEDALVEARSCFVSCQFMHVGRKGNEVAHGLAKYAKFVDDVFVWMEETPSCVRDQVEFDLTHFLS</sequence>
<proteinExistence type="predicted"/>
<comment type="caution">
    <text evidence="2">The sequence shown here is derived from an EMBL/GenBank/DDBJ whole genome shotgun (WGS) entry which is preliminary data.</text>
</comment>
<dbReference type="InterPro" id="IPR012337">
    <property type="entry name" value="RNaseH-like_sf"/>
</dbReference>
<dbReference type="InterPro" id="IPR002156">
    <property type="entry name" value="RNaseH_domain"/>
</dbReference>
<keyword evidence="3" id="KW-1185">Reference proteome</keyword>
<dbReference type="GO" id="GO:0003676">
    <property type="term" value="F:nucleic acid binding"/>
    <property type="evidence" value="ECO:0007669"/>
    <property type="project" value="InterPro"/>
</dbReference>
<dbReference type="Pfam" id="PF13456">
    <property type="entry name" value="RVT_3"/>
    <property type="match status" value="1"/>
</dbReference>
<dbReference type="Proteomes" id="UP001415857">
    <property type="component" value="Unassembled WGS sequence"/>
</dbReference>
<dbReference type="GO" id="GO:0004523">
    <property type="term" value="F:RNA-DNA hybrid ribonuclease activity"/>
    <property type="evidence" value="ECO:0007669"/>
    <property type="project" value="InterPro"/>
</dbReference>
<feature type="domain" description="RNase H type-1" evidence="1">
    <location>
        <begin position="282"/>
        <end position="404"/>
    </location>
</feature>
<dbReference type="PANTHER" id="PTHR47074">
    <property type="entry name" value="BNAC02G40300D PROTEIN"/>
    <property type="match status" value="1"/>
</dbReference>